<keyword evidence="9" id="KW-0804">Transcription</keyword>
<dbReference type="GO" id="GO:0000977">
    <property type="term" value="F:RNA polymerase II transcription regulatory region sequence-specific DNA binding"/>
    <property type="evidence" value="ECO:0007669"/>
    <property type="project" value="TreeGrafter"/>
</dbReference>
<dbReference type="PANTHER" id="PTHR24409:SF295">
    <property type="entry name" value="AZ2-RELATED"/>
    <property type="match status" value="1"/>
</dbReference>
<dbReference type="Pfam" id="PF00096">
    <property type="entry name" value="zf-C2H2"/>
    <property type="match status" value="3"/>
</dbReference>
<keyword evidence="4" id="KW-0677">Repeat</keyword>
<dbReference type="PROSITE" id="PS00028">
    <property type="entry name" value="ZINC_FINGER_C2H2_1"/>
    <property type="match status" value="5"/>
</dbReference>
<reference evidence="14 15" key="1">
    <citation type="journal article" date="2017" name="PLoS Biol.">
        <title>The sea cucumber genome provides insights into morphological evolution and visceral regeneration.</title>
        <authorList>
            <person name="Zhang X."/>
            <person name="Sun L."/>
            <person name="Yuan J."/>
            <person name="Sun Y."/>
            <person name="Gao Y."/>
            <person name="Zhang L."/>
            <person name="Li S."/>
            <person name="Dai H."/>
            <person name="Hamel J.F."/>
            <person name="Liu C."/>
            <person name="Yu Y."/>
            <person name="Liu S."/>
            <person name="Lin W."/>
            <person name="Guo K."/>
            <person name="Jin S."/>
            <person name="Xu P."/>
            <person name="Storey K.B."/>
            <person name="Huan P."/>
            <person name="Zhang T."/>
            <person name="Zhou Y."/>
            <person name="Zhang J."/>
            <person name="Lin C."/>
            <person name="Li X."/>
            <person name="Xing L."/>
            <person name="Huo D."/>
            <person name="Sun M."/>
            <person name="Wang L."/>
            <person name="Mercier A."/>
            <person name="Li F."/>
            <person name="Yang H."/>
            <person name="Xiang J."/>
        </authorList>
    </citation>
    <scope>NUCLEOTIDE SEQUENCE [LARGE SCALE GENOMIC DNA]</scope>
    <source>
        <strain evidence="14">Shaxun</strain>
        <tissue evidence="14">Muscle</tissue>
    </source>
</reference>
<evidence type="ECO:0000256" key="3">
    <source>
        <dbReference type="ARBA" id="ARBA00022723"/>
    </source>
</evidence>
<dbReference type="FunFam" id="3.30.160.60:FF:001156">
    <property type="entry name" value="Zinc finger protein 407"/>
    <property type="match status" value="1"/>
</dbReference>
<evidence type="ECO:0000256" key="5">
    <source>
        <dbReference type="ARBA" id="ARBA00022771"/>
    </source>
</evidence>
<dbReference type="PROSITE" id="PS50157">
    <property type="entry name" value="ZINC_FINGER_C2H2_2"/>
    <property type="match status" value="10"/>
</dbReference>
<keyword evidence="3" id="KW-0479">Metal-binding</keyword>
<dbReference type="AlphaFoldDB" id="A0A2G8LAS3"/>
<feature type="domain" description="C2H2-type" evidence="13">
    <location>
        <begin position="249"/>
        <end position="276"/>
    </location>
</feature>
<dbReference type="SUPFAM" id="SSF57667">
    <property type="entry name" value="beta-beta-alpha zinc fingers"/>
    <property type="match status" value="7"/>
</dbReference>
<evidence type="ECO:0000256" key="9">
    <source>
        <dbReference type="ARBA" id="ARBA00023163"/>
    </source>
</evidence>
<dbReference type="GO" id="GO:0008270">
    <property type="term" value="F:zinc ion binding"/>
    <property type="evidence" value="ECO:0007669"/>
    <property type="project" value="UniProtKB-KW"/>
</dbReference>
<organism evidence="14 15">
    <name type="scientific">Stichopus japonicus</name>
    <name type="common">Sea cucumber</name>
    <dbReference type="NCBI Taxonomy" id="307972"/>
    <lineage>
        <taxon>Eukaryota</taxon>
        <taxon>Metazoa</taxon>
        <taxon>Echinodermata</taxon>
        <taxon>Eleutherozoa</taxon>
        <taxon>Echinozoa</taxon>
        <taxon>Holothuroidea</taxon>
        <taxon>Aspidochirotacea</taxon>
        <taxon>Aspidochirotida</taxon>
        <taxon>Stichopodidae</taxon>
        <taxon>Apostichopus</taxon>
    </lineage>
</organism>
<gene>
    <name evidence="14" type="ORF">BSL78_05748</name>
</gene>
<evidence type="ECO:0000256" key="4">
    <source>
        <dbReference type="ARBA" id="ARBA00022737"/>
    </source>
</evidence>
<evidence type="ECO:0000256" key="10">
    <source>
        <dbReference type="ARBA" id="ARBA00023242"/>
    </source>
</evidence>
<keyword evidence="6" id="KW-0862">Zinc</keyword>
<feature type="domain" description="C2H2-type" evidence="13">
    <location>
        <begin position="454"/>
        <end position="482"/>
    </location>
</feature>
<feature type="domain" description="C2H2-type" evidence="13">
    <location>
        <begin position="335"/>
        <end position="364"/>
    </location>
</feature>
<feature type="domain" description="C2H2-type" evidence="13">
    <location>
        <begin position="193"/>
        <end position="222"/>
    </location>
</feature>
<evidence type="ECO:0000256" key="6">
    <source>
        <dbReference type="ARBA" id="ARBA00022833"/>
    </source>
</evidence>
<dbReference type="Proteomes" id="UP000230750">
    <property type="component" value="Unassembled WGS sequence"/>
</dbReference>
<comment type="similarity">
    <text evidence="2">Belongs to the krueppel C2H2-type zinc-finger protein family.</text>
</comment>
<accession>A0A2G8LAS3</accession>
<evidence type="ECO:0000259" key="13">
    <source>
        <dbReference type="PROSITE" id="PS50157"/>
    </source>
</evidence>
<comment type="subcellular location">
    <subcellularLocation>
        <location evidence="1">Nucleus</location>
    </subcellularLocation>
</comment>
<keyword evidence="15" id="KW-1185">Reference proteome</keyword>
<feature type="region of interest" description="Disordered" evidence="12">
    <location>
        <begin position="1"/>
        <end position="125"/>
    </location>
</feature>
<evidence type="ECO:0000256" key="8">
    <source>
        <dbReference type="ARBA" id="ARBA00023125"/>
    </source>
</evidence>
<sequence length="820" mass="91531">MLSPSILSSAASSKESKSEAESEEITVQLPEDDTEDIAATVQAEALVEEAPANPPRGGRPRRKQRTPRVRAMFVDPDQISEDEDEVQYKPPAKRGRPRGSKKAITSSQSKMTKVDRKPRKPPGKQRTWTNCEICNFSTSTVNRQKAHEKTPMHEENVAREEGIERQFRCHICEETFCLDRALRSHSRVHSSKAVCQQCSMSFPTKVSLRKHLEDSGHSTKYSCNICSKEFPIEAHLKVHMTVHMEEKPYTCNECDFKTKRRADLNIHMKRHLGIKPFKCTLCTFKSVKRSVLTRHMETHKDRPRDLICELCGAAYCSKMVLQHHIFTQHQNGRRYKCDFEGCTYIFCYKSELVAHTRSHTKEKPYLCSVCGYEGSNTYALTKHMRIHTKEKPFVCPFPSCKYASRFSAHLVRHKRLHTGEKPYKCPFCNYRCNAQENLRKHVRNTKKHAGKNMYMCKDCEFTTNSYKDLVHHTRLKHGNEYIKLQDVSRVCGIFQPGAMSNTAPQNIVEQAFAESLVGTDGMQEDGNDVAKVVPNQKSKGQDQETQEEAELVIDQTGLIHQAITQATSNIAGTSDGRNGEQQHFQLQATPQGNGDYLVIGPVYNGARGQTQEVEPQQLEIASSGAATASQSFAEAMRCLAQGPDERSHQVSFVVTNIVHKDGGLPSQGTPAQPPQEVAIHTVPQANGSAQYSYYSNGAPVTGQPRPEGEVVATPVQIVAATSVATTQQGYVPVGRDDPVEIRTIPMATAYQTVAADSLPSTSRQVQVATGSGEGGHLPFSQSLVQAVQRVRETTDEVTAVTILQEMDANADRILQQKDNN</sequence>
<evidence type="ECO:0000313" key="14">
    <source>
        <dbReference type="EMBL" id="PIK57359.1"/>
    </source>
</evidence>
<evidence type="ECO:0000256" key="11">
    <source>
        <dbReference type="PROSITE-ProRule" id="PRU00042"/>
    </source>
</evidence>
<dbReference type="STRING" id="307972.A0A2G8LAS3"/>
<feature type="domain" description="C2H2-type" evidence="13">
    <location>
        <begin position="167"/>
        <end position="194"/>
    </location>
</feature>
<dbReference type="GO" id="GO:0000981">
    <property type="term" value="F:DNA-binding transcription factor activity, RNA polymerase II-specific"/>
    <property type="evidence" value="ECO:0007669"/>
    <property type="project" value="TreeGrafter"/>
</dbReference>
<protein>
    <submittedName>
        <fullName evidence="14">Putative zinc finger protein</fullName>
    </submittedName>
</protein>
<evidence type="ECO:0000256" key="12">
    <source>
        <dbReference type="SAM" id="MobiDB-lite"/>
    </source>
</evidence>
<feature type="domain" description="C2H2-type" evidence="13">
    <location>
        <begin position="393"/>
        <end position="422"/>
    </location>
</feature>
<dbReference type="OrthoDB" id="7788172at2759"/>
<dbReference type="FunFam" id="3.30.160.60:FF:001370">
    <property type="entry name" value="Zinc finger protein"/>
    <property type="match status" value="1"/>
</dbReference>
<evidence type="ECO:0000313" key="15">
    <source>
        <dbReference type="Proteomes" id="UP000230750"/>
    </source>
</evidence>
<dbReference type="Gene3D" id="3.30.160.60">
    <property type="entry name" value="Classic Zinc Finger"/>
    <property type="match status" value="8"/>
</dbReference>
<dbReference type="PANTHER" id="PTHR24409">
    <property type="entry name" value="ZINC FINGER PROTEIN 142"/>
    <property type="match status" value="1"/>
</dbReference>
<name>A0A2G8LAS3_STIJA</name>
<feature type="domain" description="C2H2-type" evidence="13">
    <location>
        <begin position="365"/>
        <end position="392"/>
    </location>
</feature>
<dbReference type="InterPro" id="IPR036236">
    <property type="entry name" value="Znf_C2H2_sf"/>
</dbReference>
<feature type="domain" description="C2H2-type" evidence="13">
    <location>
        <begin position="221"/>
        <end position="248"/>
    </location>
</feature>
<feature type="domain" description="C2H2-type" evidence="13">
    <location>
        <begin position="423"/>
        <end position="453"/>
    </location>
</feature>
<evidence type="ECO:0000256" key="7">
    <source>
        <dbReference type="ARBA" id="ARBA00023015"/>
    </source>
</evidence>
<evidence type="ECO:0000256" key="2">
    <source>
        <dbReference type="ARBA" id="ARBA00006991"/>
    </source>
</evidence>
<dbReference type="InterPro" id="IPR013087">
    <property type="entry name" value="Znf_C2H2_type"/>
</dbReference>
<feature type="domain" description="C2H2-type" evidence="13">
    <location>
        <begin position="277"/>
        <end position="304"/>
    </location>
</feature>
<keyword evidence="7" id="KW-0805">Transcription regulation</keyword>
<dbReference type="SMART" id="SM00355">
    <property type="entry name" value="ZnF_C2H2"/>
    <property type="match status" value="12"/>
</dbReference>
<dbReference type="FunFam" id="3.30.160.60:FF:002343">
    <property type="entry name" value="Zinc finger protein 33A"/>
    <property type="match status" value="1"/>
</dbReference>
<dbReference type="GO" id="GO:0005634">
    <property type="term" value="C:nucleus"/>
    <property type="evidence" value="ECO:0007669"/>
    <property type="project" value="UniProtKB-SubCell"/>
</dbReference>
<feature type="compositionally biased region" description="Basic residues" evidence="12">
    <location>
        <begin position="58"/>
        <end position="68"/>
    </location>
</feature>
<keyword evidence="5 11" id="KW-0863">Zinc-finger</keyword>
<proteinExistence type="inferred from homology"/>
<dbReference type="EMBL" id="MRZV01000145">
    <property type="protein sequence ID" value="PIK57359.1"/>
    <property type="molecule type" value="Genomic_DNA"/>
</dbReference>
<keyword evidence="10" id="KW-0539">Nucleus</keyword>
<comment type="caution">
    <text evidence="14">The sequence shown here is derived from an EMBL/GenBank/DDBJ whole genome shotgun (WGS) entry which is preliminary data.</text>
</comment>
<feature type="compositionally biased region" description="Basic residues" evidence="12">
    <location>
        <begin position="91"/>
        <end position="101"/>
    </location>
</feature>
<keyword evidence="8" id="KW-0238">DNA-binding</keyword>
<evidence type="ECO:0000256" key="1">
    <source>
        <dbReference type="ARBA" id="ARBA00004123"/>
    </source>
</evidence>